<dbReference type="PANTHER" id="PTHR35692:SF5">
    <property type="entry name" value="REMORIN C-TERMINAL DOMAIN-CONTAINING PROTEIN"/>
    <property type="match status" value="1"/>
</dbReference>
<proteinExistence type="predicted"/>
<feature type="coiled-coil region" evidence="1">
    <location>
        <begin position="47"/>
        <end position="84"/>
    </location>
</feature>
<sequence>MESESPPRQMCCFCYSTPKKDRGKQRSAGENWDKRDEMLSDISTFSEKEQKRRLKAALKEEERINREAEKVVKLDDKLDKIRSDVFQLQPFPTVEQAYAYVRREDIRQSVMLSQSDNVTAAAMISKGTKTIPQLQMTFQPMKQGSFTTGGGKPNAPTKAKGQVENGGGSYSHCGNSKHTRETCFKLHGYPNWWHEFKARKQKESKESNGGTARVAMACAEPQLSLAPLVENLLQSTTDVRDSGTKSGSALLVPNEQKQHGWIVDSGATNHMTFCSNDFTKRTRARRTSISNTNGVMYPVTGAGIVDL</sequence>
<feature type="domain" description="Retrovirus-related Pol polyprotein from transposon TNT 1-94-like beta-barrel" evidence="2">
    <location>
        <begin position="261"/>
        <end position="306"/>
    </location>
</feature>
<dbReference type="AlphaFoldDB" id="A0AAN8ZW20"/>
<gene>
    <name evidence="3" type="ORF">RJ641_000753</name>
</gene>
<dbReference type="InterPro" id="IPR054722">
    <property type="entry name" value="PolX-like_BBD"/>
</dbReference>
<reference evidence="3 4" key="1">
    <citation type="submission" date="2023-12" db="EMBL/GenBank/DDBJ databases">
        <title>A high-quality genome assembly for Dillenia turbinata (Dilleniales).</title>
        <authorList>
            <person name="Chanderbali A."/>
        </authorList>
    </citation>
    <scope>NUCLEOTIDE SEQUENCE [LARGE SCALE GENOMIC DNA]</scope>
    <source>
        <strain evidence="3">LSX21</strain>
        <tissue evidence="3">Leaf</tissue>
    </source>
</reference>
<name>A0AAN8ZW20_9MAGN</name>
<comment type="caution">
    <text evidence="3">The sequence shown here is derived from an EMBL/GenBank/DDBJ whole genome shotgun (WGS) entry which is preliminary data.</text>
</comment>
<protein>
    <recommendedName>
        <fullName evidence="2">Retrovirus-related Pol polyprotein from transposon TNT 1-94-like beta-barrel domain-containing protein</fullName>
    </recommendedName>
</protein>
<dbReference type="Proteomes" id="UP001370490">
    <property type="component" value="Unassembled WGS sequence"/>
</dbReference>
<evidence type="ECO:0000313" key="3">
    <source>
        <dbReference type="EMBL" id="KAK6947280.1"/>
    </source>
</evidence>
<organism evidence="3 4">
    <name type="scientific">Dillenia turbinata</name>
    <dbReference type="NCBI Taxonomy" id="194707"/>
    <lineage>
        <taxon>Eukaryota</taxon>
        <taxon>Viridiplantae</taxon>
        <taxon>Streptophyta</taxon>
        <taxon>Embryophyta</taxon>
        <taxon>Tracheophyta</taxon>
        <taxon>Spermatophyta</taxon>
        <taxon>Magnoliopsida</taxon>
        <taxon>eudicotyledons</taxon>
        <taxon>Gunneridae</taxon>
        <taxon>Pentapetalae</taxon>
        <taxon>Dilleniales</taxon>
        <taxon>Dilleniaceae</taxon>
        <taxon>Dillenia</taxon>
    </lineage>
</organism>
<evidence type="ECO:0000259" key="2">
    <source>
        <dbReference type="Pfam" id="PF22936"/>
    </source>
</evidence>
<accession>A0AAN8ZW20</accession>
<dbReference type="Pfam" id="PF22936">
    <property type="entry name" value="Pol_BBD"/>
    <property type="match status" value="1"/>
</dbReference>
<evidence type="ECO:0000256" key="1">
    <source>
        <dbReference type="SAM" id="Coils"/>
    </source>
</evidence>
<dbReference type="PANTHER" id="PTHR35692">
    <property type="entry name" value="F26F24.11"/>
    <property type="match status" value="1"/>
</dbReference>
<keyword evidence="1" id="KW-0175">Coiled coil</keyword>
<evidence type="ECO:0000313" key="4">
    <source>
        <dbReference type="Proteomes" id="UP001370490"/>
    </source>
</evidence>
<dbReference type="EMBL" id="JBAMMX010000001">
    <property type="protein sequence ID" value="KAK6947280.1"/>
    <property type="molecule type" value="Genomic_DNA"/>
</dbReference>
<keyword evidence="4" id="KW-1185">Reference proteome</keyword>